<reference evidence="2" key="1">
    <citation type="submission" date="2020-06" db="EMBL/GenBank/DDBJ databases">
        <title>Draft genome of Bugula neritina, a colonial animal packing powerful symbionts and potential medicines.</title>
        <authorList>
            <person name="Rayko M."/>
        </authorList>
    </citation>
    <scope>NUCLEOTIDE SEQUENCE [LARGE SCALE GENOMIC DNA]</scope>
    <source>
        <strain evidence="2">Kwan_BN1</strain>
    </source>
</reference>
<evidence type="ECO:0000313" key="2">
    <source>
        <dbReference type="EMBL" id="KAF6024945.1"/>
    </source>
</evidence>
<dbReference type="AlphaFoldDB" id="A0A7J7JFP9"/>
<dbReference type="Proteomes" id="UP000593567">
    <property type="component" value="Unassembled WGS sequence"/>
</dbReference>
<name>A0A7J7JFP9_BUGNE</name>
<protein>
    <submittedName>
        <fullName evidence="2">Uncharacterized protein</fullName>
    </submittedName>
</protein>
<evidence type="ECO:0000313" key="3">
    <source>
        <dbReference type="Proteomes" id="UP000593567"/>
    </source>
</evidence>
<feature type="region of interest" description="Disordered" evidence="1">
    <location>
        <begin position="1"/>
        <end position="30"/>
    </location>
</feature>
<proteinExistence type="predicted"/>
<keyword evidence="3" id="KW-1185">Reference proteome</keyword>
<sequence length="76" mass="8675">MQSKPEKSDEYEEVGLSSIQRASTDVPEYAEVSVDKNPAPTYESMNTVTEEHNYEKVVHTVHNLSPNTNLYQNMQD</sequence>
<gene>
    <name evidence="2" type="ORF">EB796_016745</name>
</gene>
<comment type="caution">
    <text evidence="2">The sequence shown here is derived from an EMBL/GenBank/DDBJ whole genome shotgun (WGS) entry which is preliminary data.</text>
</comment>
<accession>A0A7J7JFP9</accession>
<evidence type="ECO:0000256" key="1">
    <source>
        <dbReference type="SAM" id="MobiDB-lite"/>
    </source>
</evidence>
<organism evidence="2 3">
    <name type="scientific">Bugula neritina</name>
    <name type="common">Brown bryozoan</name>
    <name type="synonym">Sertularia neritina</name>
    <dbReference type="NCBI Taxonomy" id="10212"/>
    <lineage>
        <taxon>Eukaryota</taxon>
        <taxon>Metazoa</taxon>
        <taxon>Spiralia</taxon>
        <taxon>Lophotrochozoa</taxon>
        <taxon>Bryozoa</taxon>
        <taxon>Gymnolaemata</taxon>
        <taxon>Cheilostomatida</taxon>
        <taxon>Flustrina</taxon>
        <taxon>Buguloidea</taxon>
        <taxon>Bugulidae</taxon>
        <taxon>Bugula</taxon>
    </lineage>
</organism>
<dbReference type="EMBL" id="VXIV02002512">
    <property type="protein sequence ID" value="KAF6024945.1"/>
    <property type="molecule type" value="Genomic_DNA"/>
</dbReference>